<dbReference type="GO" id="GO:0048511">
    <property type="term" value="P:rhythmic process"/>
    <property type="evidence" value="ECO:0007669"/>
    <property type="project" value="UniProtKB-KW"/>
</dbReference>
<evidence type="ECO:0000256" key="1">
    <source>
        <dbReference type="ARBA" id="ARBA00004322"/>
    </source>
</evidence>
<dbReference type="GO" id="GO:0031901">
    <property type="term" value="C:early endosome membrane"/>
    <property type="evidence" value="ECO:0007669"/>
    <property type="project" value="UniProtKB-SubCell"/>
</dbReference>
<keyword evidence="20" id="KW-0391">Immunity</keyword>
<evidence type="ECO:0000256" key="15">
    <source>
        <dbReference type="ARBA" id="ARBA00022753"/>
    </source>
</evidence>
<sequence>MPQELAPARSSGPQQDPALPHTSTMPPPEPLSAGQQRSPGHSPTEQATEEDFQFLRCQGCQAEAKCPKLLPCLHTLCSGCLEVPSMQCPICKAPQLAGTLGPALDNVFFESLQRRLSVYRQIANAQAVCTRCRESADFWCFECEQLLCAKCFEAHQWFLKHEARPLAELRSQSVCEFLDSTRKSNNIFCSNPTHRTPELTSIYCRGCSKPLCCTCALLDSGHSDLKCGISVEIQQRQEELDSMTQALQEQDRAFGAVQAQMNSTVSRLARMRTETEELIRARVRQIVEHVRAQESLLMEAVNERYQRDYGDIAGQMGHLEAVLQRIRTGSALVQRMKRYASDQEVLEMHTFLREALSRLNQEKPQDLQAAVRTDGFDEFKECLQDLISCITQRTDAAPLRRANPEVASSPRDPSAVDLEFSNTAISQKRKSCQTDSPRKVIKMESEAEKEARLAQSSPEQPRPSTSKAVSPPHLDKPTSPKTPTVGNEVLLLNSNHTTGDSEEAGPNAAPLPLSEERVVVISSSDDSDAENQSFRELDDSSGESSDLQLEGSSSLRVLDDSFASPQAEDRPLVFFDLKIDNESGCSSGYSQPFLA</sequence>
<dbReference type="GO" id="GO:0030578">
    <property type="term" value="P:PML body organization"/>
    <property type="evidence" value="ECO:0007669"/>
    <property type="project" value="UniProtKB-ARBA"/>
</dbReference>
<dbReference type="CDD" id="cd19804">
    <property type="entry name" value="Bbox1_TRIM19_C-V"/>
    <property type="match status" value="1"/>
</dbReference>
<evidence type="ECO:0000256" key="9">
    <source>
        <dbReference type="ARBA" id="ARBA00022553"/>
    </source>
</evidence>
<dbReference type="InterPro" id="IPR047153">
    <property type="entry name" value="TRIM45/56/19-like"/>
</dbReference>
<proteinExistence type="predicted"/>
<dbReference type="Pfam" id="PF22586">
    <property type="entry name" value="ANCHR-like_BBOX"/>
    <property type="match status" value="1"/>
</dbReference>
<dbReference type="GO" id="GO:0001666">
    <property type="term" value="P:response to hypoxia"/>
    <property type="evidence" value="ECO:0007669"/>
    <property type="project" value="UniProtKB-ARBA"/>
</dbReference>
<feature type="compositionally biased region" description="Polar residues" evidence="33">
    <location>
        <begin position="33"/>
        <end position="45"/>
    </location>
</feature>
<keyword evidence="19" id="KW-0832">Ubl conjugation</keyword>
<evidence type="ECO:0000256" key="5">
    <source>
        <dbReference type="ARBA" id="ARBA00004604"/>
    </source>
</evidence>
<dbReference type="InterPro" id="IPR021978">
    <property type="entry name" value="PML-like_CC"/>
</dbReference>
<dbReference type="GO" id="GO:0010629">
    <property type="term" value="P:negative regulation of gene expression"/>
    <property type="evidence" value="ECO:0007669"/>
    <property type="project" value="UniProtKB-ARBA"/>
</dbReference>
<keyword evidence="21" id="KW-0007">Acetylation</keyword>
<evidence type="ECO:0000256" key="25">
    <source>
        <dbReference type="ARBA" id="ARBA00023118"/>
    </source>
</evidence>
<evidence type="ECO:0000256" key="3">
    <source>
        <dbReference type="ARBA" id="ARBA00004469"/>
    </source>
</evidence>
<evidence type="ECO:0000256" key="21">
    <source>
        <dbReference type="ARBA" id="ARBA00022990"/>
    </source>
</evidence>
<evidence type="ECO:0000256" key="7">
    <source>
        <dbReference type="ARBA" id="ARBA00022490"/>
    </source>
</evidence>
<keyword evidence="28" id="KW-0010">Activator</keyword>
<keyword evidence="10" id="KW-0945">Host-virus interaction</keyword>
<dbReference type="GO" id="GO:0016605">
    <property type="term" value="C:PML body"/>
    <property type="evidence" value="ECO:0007669"/>
    <property type="project" value="UniProtKB-SubCell"/>
</dbReference>
<evidence type="ECO:0000259" key="35">
    <source>
        <dbReference type="PROSITE" id="PS50119"/>
    </source>
</evidence>
<dbReference type="GO" id="GO:2001235">
    <property type="term" value="P:positive regulation of apoptotic signaling pathway"/>
    <property type="evidence" value="ECO:0007669"/>
    <property type="project" value="UniProtKB-ARBA"/>
</dbReference>
<evidence type="ECO:0000256" key="27">
    <source>
        <dbReference type="ARBA" id="ARBA00023136"/>
    </source>
</evidence>
<feature type="region of interest" description="Disordered" evidence="33">
    <location>
        <begin position="398"/>
        <end position="417"/>
    </location>
</feature>
<keyword evidence="15" id="KW-0967">Endosome</keyword>
<keyword evidence="30" id="KW-0539">Nucleus</keyword>
<dbReference type="SMART" id="SM00336">
    <property type="entry name" value="BBOX"/>
    <property type="match status" value="1"/>
</dbReference>
<dbReference type="GO" id="GO:0003677">
    <property type="term" value="F:DNA binding"/>
    <property type="evidence" value="ECO:0007669"/>
    <property type="project" value="UniProtKB-KW"/>
</dbReference>
<evidence type="ECO:0000256" key="32">
    <source>
        <dbReference type="PROSITE-ProRule" id="PRU00024"/>
    </source>
</evidence>
<evidence type="ECO:0000256" key="14">
    <source>
        <dbReference type="ARBA" id="ARBA00022737"/>
    </source>
</evidence>
<dbReference type="FunFam" id="3.30.40.10:FF:000178">
    <property type="entry name" value="PML isoform 6"/>
    <property type="match status" value="1"/>
</dbReference>
<evidence type="ECO:0000256" key="23">
    <source>
        <dbReference type="ARBA" id="ARBA00023054"/>
    </source>
</evidence>
<dbReference type="GO" id="GO:0008270">
    <property type="term" value="F:zinc ion binding"/>
    <property type="evidence" value="ECO:0007669"/>
    <property type="project" value="UniProtKB-KW"/>
</dbReference>
<dbReference type="Proteomes" id="UP000585614">
    <property type="component" value="Unassembled WGS sequence"/>
</dbReference>
<keyword evidence="8" id="KW-1017">Isopeptide bond</keyword>
<reference evidence="36 37" key="1">
    <citation type="journal article" date="2020" name="Nature">
        <title>Six reference-quality genomes reveal evolution of bat adaptations.</title>
        <authorList>
            <person name="Jebb D."/>
            <person name="Huang Z."/>
            <person name="Pippel M."/>
            <person name="Hughes G.M."/>
            <person name="Lavrichenko K."/>
            <person name="Devanna P."/>
            <person name="Winkler S."/>
            <person name="Jermiin L.S."/>
            <person name="Skirmuntt E.C."/>
            <person name="Katzourakis A."/>
            <person name="Burkitt-Gray L."/>
            <person name="Ray D.A."/>
            <person name="Sullivan K.A.M."/>
            <person name="Roscito J.G."/>
            <person name="Kirilenko B.M."/>
            <person name="Davalos L.M."/>
            <person name="Corthals A.P."/>
            <person name="Power M.L."/>
            <person name="Jones G."/>
            <person name="Ransome R.D."/>
            <person name="Dechmann D.K.N."/>
            <person name="Locatelli A.G."/>
            <person name="Puechmaille S.J."/>
            <person name="Fedrigo O."/>
            <person name="Jarvis E.D."/>
            <person name="Hiller M."/>
            <person name="Vernes S.C."/>
            <person name="Myers E.W."/>
            <person name="Teeling E.C."/>
        </authorList>
    </citation>
    <scope>NUCLEOTIDE SEQUENCE [LARGE SCALE GENOMIC DNA]</scope>
    <source>
        <strain evidence="36">MRhiFer1</strain>
        <tissue evidence="36">Lung</tissue>
    </source>
</reference>
<keyword evidence="22" id="KW-0805">Transcription regulation</keyword>
<evidence type="ECO:0000313" key="36">
    <source>
        <dbReference type="EMBL" id="KAF6352103.1"/>
    </source>
</evidence>
<dbReference type="PANTHER" id="PTHR25462:SF302">
    <property type="entry name" value="PROTEIN PML"/>
    <property type="match status" value="1"/>
</dbReference>
<keyword evidence="13" id="KW-0479">Metal-binding</keyword>
<keyword evidence="26" id="KW-0238">DNA-binding</keyword>
<evidence type="ECO:0000256" key="12">
    <source>
        <dbReference type="ARBA" id="ARBA00022703"/>
    </source>
</evidence>
<evidence type="ECO:0000256" key="4">
    <source>
        <dbReference type="ARBA" id="ARBA00004496"/>
    </source>
</evidence>
<evidence type="ECO:0000256" key="6">
    <source>
        <dbReference type="ARBA" id="ARBA00004642"/>
    </source>
</evidence>
<dbReference type="GO" id="GO:0045184">
    <property type="term" value="P:establishment of protein localization"/>
    <property type="evidence" value="ECO:0007669"/>
    <property type="project" value="UniProtKB-ARBA"/>
</dbReference>
<dbReference type="EMBL" id="JACAGC010000008">
    <property type="protein sequence ID" value="KAF6352103.1"/>
    <property type="molecule type" value="Genomic_DNA"/>
</dbReference>
<dbReference type="SMART" id="SM00184">
    <property type="entry name" value="RING"/>
    <property type="match status" value="1"/>
</dbReference>
<comment type="caution">
    <text evidence="36">The sequence shown here is derived from an EMBL/GenBank/DDBJ whole genome shotgun (WGS) entry which is preliminary data.</text>
</comment>
<dbReference type="Gene3D" id="3.30.40.10">
    <property type="entry name" value="Zinc/RING finger domain, C3HC4 (zinc finger)"/>
    <property type="match status" value="1"/>
</dbReference>
<keyword evidence="14" id="KW-0677">Repeat</keyword>
<keyword evidence="12" id="KW-0053">Apoptosis</keyword>
<keyword evidence="23" id="KW-0175">Coiled coil</keyword>
<dbReference type="GO" id="GO:0005789">
    <property type="term" value="C:endoplasmic reticulum membrane"/>
    <property type="evidence" value="ECO:0007669"/>
    <property type="project" value="UniProtKB-SubCell"/>
</dbReference>
<dbReference type="GO" id="GO:0003712">
    <property type="term" value="F:transcription coregulator activity"/>
    <property type="evidence" value="ECO:0007669"/>
    <property type="project" value="UniProtKB-ARBA"/>
</dbReference>
<feature type="domain" description="B box-type" evidence="35">
    <location>
        <begin position="184"/>
        <end position="222"/>
    </location>
</feature>
<dbReference type="CDD" id="cd19770">
    <property type="entry name" value="Bbox2_TRIM19_C-V"/>
    <property type="match status" value="1"/>
</dbReference>
<evidence type="ECO:0000256" key="31">
    <source>
        <dbReference type="ARBA" id="ARBA00068056"/>
    </source>
</evidence>
<dbReference type="PANTHER" id="PTHR25462">
    <property type="entry name" value="BONUS, ISOFORM C-RELATED"/>
    <property type="match status" value="1"/>
</dbReference>
<keyword evidence="17" id="KW-0256">Endoplasmic reticulum</keyword>
<dbReference type="GO" id="GO:0034097">
    <property type="term" value="P:response to cytokine"/>
    <property type="evidence" value="ECO:0007669"/>
    <property type="project" value="UniProtKB-ARBA"/>
</dbReference>
<dbReference type="GO" id="GO:0044790">
    <property type="term" value="P:suppression of viral release by host"/>
    <property type="evidence" value="ECO:0007669"/>
    <property type="project" value="UniProtKB-ARBA"/>
</dbReference>
<dbReference type="PROSITE" id="PS50089">
    <property type="entry name" value="ZF_RING_2"/>
    <property type="match status" value="1"/>
</dbReference>
<dbReference type="GO" id="GO:0045893">
    <property type="term" value="P:positive regulation of DNA-templated transcription"/>
    <property type="evidence" value="ECO:0007669"/>
    <property type="project" value="UniProtKB-ARBA"/>
</dbReference>
<dbReference type="GO" id="GO:0016363">
    <property type="term" value="C:nuclear matrix"/>
    <property type="evidence" value="ECO:0007669"/>
    <property type="project" value="UniProtKB-ARBA"/>
</dbReference>
<evidence type="ECO:0000256" key="11">
    <source>
        <dbReference type="ARBA" id="ARBA00022588"/>
    </source>
</evidence>
<feature type="domain" description="B box-type" evidence="35">
    <location>
        <begin position="124"/>
        <end position="166"/>
    </location>
</feature>
<name>A0A7J7XQS0_RHIFE</name>
<evidence type="ECO:0000256" key="22">
    <source>
        <dbReference type="ARBA" id="ARBA00023015"/>
    </source>
</evidence>
<dbReference type="GO" id="GO:0016525">
    <property type="term" value="P:negative regulation of angiogenesis"/>
    <property type="evidence" value="ECO:0007669"/>
    <property type="project" value="UniProtKB-ARBA"/>
</dbReference>
<evidence type="ECO:0000256" key="10">
    <source>
        <dbReference type="ARBA" id="ARBA00022581"/>
    </source>
</evidence>
<evidence type="ECO:0000256" key="20">
    <source>
        <dbReference type="ARBA" id="ARBA00022859"/>
    </source>
</evidence>
<dbReference type="PROSITE" id="PS50119">
    <property type="entry name" value="ZF_BBOX"/>
    <property type="match status" value="2"/>
</dbReference>
<evidence type="ECO:0000256" key="30">
    <source>
        <dbReference type="ARBA" id="ARBA00023242"/>
    </source>
</evidence>
<dbReference type="GO" id="GO:0008630">
    <property type="term" value="P:intrinsic apoptotic signaling pathway in response to DNA damage"/>
    <property type="evidence" value="ECO:0007669"/>
    <property type="project" value="UniProtKB-ARBA"/>
</dbReference>
<dbReference type="Pfam" id="PF12126">
    <property type="entry name" value="PML_CC"/>
    <property type="match status" value="2"/>
</dbReference>
<keyword evidence="27" id="KW-0472">Membrane</keyword>
<gene>
    <name evidence="36" type="ORF">mRhiFer1_013230</name>
</gene>
<evidence type="ECO:0000313" key="37">
    <source>
        <dbReference type="Proteomes" id="UP000585614"/>
    </source>
</evidence>
<dbReference type="GO" id="GO:0051246">
    <property type="term" value="P:regulation of protein metabolic process"/>
    <property type="evidence" value="ECO:0007669"/>
    <property type="project" value="UniProtKB-ARBA"/>
</dbReference>
<feature type="compositionally biased region" description="Polar residues" evidence="33">
    <location>
        <begin position="454"/>
        <end position="468"/>
    </location>
</feature>
<dbReference type="GO" id="GO:0008285">
    <property type="term" value="P:negative regulation of cell population proliferation"/>
    <property type="evidence" value="ECO:0007669"/>
    <property type="project" value="UniProtKB-ARBA"/>
</dbReference>
<evidence type="ECO:0000256" key="24">
    <source>
        <dbReference type="ARBA" id="ARBA00023108"/>
    </source>
</evidence>
<keyword evidence="16 32" id="KW-0863">Zinc-finger</keyword>
<evidence type="ECO:0000256" key="8">
    <source>
        <dbReference type="ARBA" id="ARBA00022499"/>
    </source>
</evidence>
<keyword evidence="25" id="KW-0051">Antiviral defense</keyword>
<keyword evidence="7" id="KW-0963">Cytoplasm</keyword>
<dbReference type="GO" id="GO:0005730">
    <property type="term" value="C:nucleolus"/>
    <property type="evidence" value="ECO:0007669"/>
    <property type="project" value="UniProtKB-SubCell"/>
</dbReference>
<dbReference type="GO" id="GO:0034504">
    <property type="term" value="P:protein localization to nucleus"/>
    <property type="evidence" value="ECO:0007669"/>
    <property type="project" value="UniProtKB-ARBA"/>
</dbReference>
<dbReference type="InterPro" id="IPR000315">
    <property type="entry name" value="Znf_B-box"/>
</dbReference>
<evidence type="ECO:0000256" key="18">
    <source>
        <dbReference type="ARBA" id="ARBA00022833"/>
    </source>
</evidence>
<keyword evidence="9" id="KW-0597">Phosphoprotein</keyword>
<keyword evidence="11" id="KW-0399">Innate immunity</keyword>
<feature type="compositionally biased region" description="Low complexity" evidence="33">
    <location>
        <begin position="542"/>
        <end position="555"/>
    </location>
</feature>
<comment type="subcellular location">
    <subcellularLocation>
        <location evidence="4">Cytoplasm</location>
    </subcellularLocation>
    <subcellularLocation>
        <location evidence="3">Early endosome membrane</location>
        <topology evidence="3">Peripheral membrane protein</topology>
        <orientation evidence="3">Cytoplasmic side</orientation>
    </subcellularLocation>
    <subcellularLocation>
        <location evidence="2">Endoplasmic reticulum membrane</location>
        <topology evidence="2">Peripheral membrane protein</topology>
        <orientation evidence="2">Cytoplasmic side</orientation>
    </subcellularLocation>
    <subcellularLocation>
        <location evidence="1">Nucleus</location>
        <location evidence="1">PML body</location>
    </subcellularLocation>
    <subcellularLocation>
        <location evidence="5">Nucleus</location>
        <location evidence="5">Nucleolus</location>
    </subcellularLocation>
    <subcellularLocation>
        <location evidence="6">Nucleus</location>
        <location evidence="6">Nucleoplasm</location>
    </subcellularLocation>
</comment>
<feature type="region of interest" description="Disordered" evidence="33">
    <location>
        <begin position="445"/>
        <end position="562"/>
    </location>
</feature>
<dbReference type="PROSITE" id="PS00518">
    <property type="entry name" value="ZF_RING_1"/>
    <property type="match status" value="1"/>
</dbReference>
<evidence type="ECO:0000256" key="29">
    <source>
        <dbReference type="ARBA" id="ARBA00023163"/>
    </source>
</evidence>
<dbReference type="InterPro" id="IPR013083">
    <property type="entry name" value="Znf_RING/FYVE/PHD"/>
</dbReference>
<keyword evidence="29" id="KW-0804">Transcription</keyword>
<keyword evidence="18" id="KW-0862">Zinc</keyword>
<dbReference type="GO" id="GO:0045087">
    <property type="term" value="P:innate immune response"/>
    <property type="evidence" value="ECO:0007669"/>
    <property type="project" value="UniProtKB-KW"/>
</dbReference>
<evidence type="ECO:0000256" key="13">
    <source>
        <dbReference type="ARBA" id="ARBA00022723"/>
    </source>
</evidence>
<feature type="region of interest" description="Disordered" evidence="33">
    <location>
        <begin position="1"/>
        <end position="45"/>
    </location>
</feature>
<evidence type="ECO:0000256" key="33">
    <source>
        <dbReference type="SAM" id="MobiDB-lite"/>
    </source>
</evidence>
<protein>
    <recommendedName>
        <fullName evidence="31">Protein PML</fullName>
    </recommendedName>
</protein>
<evidence type="ECO:0000256" key="16">
    <source>
        <dbReference type="ARBA" id="ARBA00022771"/>
    </source>
</evidence>
<organism evidence="36 37">
    <name type="scientific">Rhinolophus ferrumequinum</name>
    <name type="common">Greater horseshoe bat</name>
    <dbReference type="NCBI Taxonomy" id="59479"/>
    <lineage>
        <taxon>Eukaryota</taxon>
        <taxon>Metazoa</taxon>
        <taxon>Chordata</taxon>
        <taxon>Craniata</taxon>
        <taxon>Vertebrata</taxon>
        <taxon>Euteleostomi</taxon>
        <taxon>Mammalia</taxon>
        <taxon>Eutheria</taxon>
        <taxon>Laurasiatheria</taxon>
        <taxon>Chiroptera</taxon>
        <taxon>Yinpterochiroptera</taxon>
        <taxon>Rhinolophoidea</taxon>
        <taxon>Rhinolophidae</taxon>
        <taxon>Rhinolophinae</taxon>
        <taxon>Rhinolophus</taxon>
    </lineage>
</organism>
<dbReference type="GO" id="GO:0090398">
    <property type="term" value="P:cellular senescence"/>
    <property type="evidence" value="ECO:0007669"/>
    <property type="project" value="UniProtKB-ARBA"/>
</dbReference>
<evidence type="ECO:0000256" key="17">
    <source>
        <dbReference type="ARBA" id="ARBA00022824"/>
    </source>
</evidence>
<dbReference type="InterPro" id="IPR001841">
    <property type="entry name" value="Znf_RING"/>
</dbReference>
<evidence type="ECO:0000259" key="34">
    <source>
        <dbReference type="PROSITE" id="PS50089"/>
    </source>
</evidence>
<evidence type="ECO:0000256" key="2">
    <source>
        <dbReference type="ARBA" id="ARBA00004397"/>
    </source>
</evidence>
<dbReference type="CDD" id="cd16579">
    <property type="entry name" value="RING-HC_PML_C-V"/>
    <property type="match status" value="1"/>
</dbReference>
<evidence type="ECO:0000256" key="19">
    <source>
        <dbReference type="ARBA" id="ARBA00022843"/>
    </source>
</evidence>
<dbReference type="GO" id="GO:0060341">
    <property type="term" value="P:regulation of cellular localization"/>
    <property type="evidence" value="ECO:0007669"/>
    <property type="project" value="UniProtKB-ARBA"/>
</dbReference>
<feature type="domain" description="RING-type" evidence="34">
    <location>
        <begin position="57"/>
        <end position="92"/>
    </location>
</feature>
<evidence type="ECO:0000256" key="28">
    <source>
        <dbReference type="ARBA" id="ARBA00023159"/>
    </source>
</evidence>
<accession>A0A7J7XQS0</accession>
<dbReference type="InterPro" id="IPR017907">
    <property type="entry name" value="Znf_RING_CS"/>
</dbReference>
<dbReference type="AlphaFoldDB" id="A0A7J7XQS0"/>
<keyword evidence="24" id="KW-0090">Biological rhythms</keyword>
<evidence type="ECO:0000256" key="26">
    <source>
        <dbReference type="ARBA" id="ARBA00023125"/>
    </source>
</evidence>
<dbReference type="SUPFAM" id="SSF57850">
    <property type="entry name" value="RING/U-box"/>
    <property type="match status" value="1"/>
</dbReference>
<dbReference type="Gene3D" id="3.30.160.60">
    <property type="entry name" value="Classic Zinc Finger"/>
    <property type="match status" value="1"/>
</dbReference>